<dbReference type="InterPro" id="IPR002138">
    <property type="entry name" value="Pept_C14_p10"/>
</dbReference>
<keyword evidence="6" id="KW-0865">Zymogen</keyword>
<dbReference type="Proteomes" id="UP000014500">
    <property type="component" value="Unassembled WGS sequence"/>
</dbReference>
<dbReference type="InterPro" id="IPR029030">
    <property type="entry name" value="Caspase-like_dom_sf"/>
</dbReference>
<reference evidence="10" key="2">
    <citation type="submission" date="2015-02" db="UniProtKB">
        <authorList>
            <consortium name="EnsemblMetazoa"/>
        </authorList>
    </citation>
    <scope>IDENTIFICATION</scope>
</reference>
<evidence type="ECO:0000259" key="9">
    <source>
        <dbReference type="PROSITE" id="PS50208"/>
    </source>
</evidence>
<dbReference type="SMART" id="SM00115">
    <property type="entry name" value="CASc"/>
    <property type="match status" value="1"/>
</dbReference>
<evidence type="ECO:0000256" key="2">
    <source>
        <dbReference type="ARBA" id="ARBA00022670"/>
    </source>
</evidence>
<evidence type="ECO:0000256" key="4">
    <source>
        <dbReference type="ARBA" id="ARBA00022801"/>
    </source>
</evidence>
<dbReference type="InterPro" id="IPR015917">
    <property type="entry name" value="Pept_C14A"/>
</dbReference>
<dbReference type="EMBL" id="JH431096">
    <property type="status" value="NOT_ANNOTATED_CDS"/>
    <property type="molecule type" value="Genomic_DNA"/>
</dbReference>
<dbReference type="GO" id="GO:0006915">
    <property type="term" value="P:apoptotic process"/>
    <property type="evidence" value="ECO:0007669"/>
    <property type="project" value="UniProtKB-KW"/>
</dbReference>
<dbReference type="InterPro" id="IPR002398">
    <property type="entry name" value="Pept_C14"/>
</dbReference>
<comment type="similarity">
    <text evidence="1 7">Belongs to the peptidase C14A family.</text>
</comment>
<feature type="domain" description="Caspase family p20" evidence="9">
    <location>
        <begin position="163"/>
        <end position="284"/>
    </location>
</feature>
<dbReference type="AlphaFoldDB" id="T1IMW0"/>
<evidence type="ECO:0000256" key="7">
    <source>
        <dbReference type="RuleBase" id="RU003971"/>
    </source>
</evidence>
<dbReference type="STRING" id="126957.T1IMW0"/>
<dbReference type="PANTHER" id="PTHR47901">
    <property type="entry name" value="CASPASE RECRUITMENT DOMAIN-CONTAINING PROTEIN 18"/>
    <property type="match status" value="1"/>
</dbReference>
<keyword evidence="3" id="KW-0053">Apoptosis</keyword>
<dbReference type="Gene3D" id="3.40.50.1460">
    <property type="match status" value="1"/>
</dbReference>
<sequence length="395" mass="45578">MNREHKEIIGRNLPLLVRKTINFEQLLARAIESKLIDKRITEEWKRLNYTDDEKKEKFFIQLTYGGPGTIGKLTGPLLKSYNYDISKILHGDFVDSAQPIRQPLPTPDCHYGASGRSQDKDSFKEKYINQLEEIKQVEVKPAINWYGGKEFNNVDFYRMKSKPRGFALVIVNETFENPEQYRPGAAKDLDLMQQLLKQLQFEEIEKIVDEFVTKPGLKNVDSCIVAISSHGEKDGFYGTGLHDPDSNDQVYRIETLISKFSNTNCENLNGKPKIFFIQACRGSLLDMGAPVPVDRHDDLAGQKAHNPRIGDMFMEYSCQSGYIAWIHDVYGSWLFYTVVKIFKENAWQDDFTELMRKVHWDISQLKSTNQDEKQAAELCLKGSWKQLYFNPGIFC</sequence>
<dbReference type="PROSITE" id="PS50208">
    <property type="entry name" value="CASPASE_P20"/>
    <property type="match status" value="1"/>
</dbReference>
<dbReference type="InterPro" id="IPR033139">
    <property type="entry name" value="Caspase_cys_AS"/>
</dbReference>
<dbReference type="Gene3D" id="1.10.533.10">
    <property type="entry name" value="Death Domain, Fas"/>
    <property type="match status" value="1"/>
</dbReference>
<dbReference type="PROSITE" id="PS01122">
    <property type="entry name" value="CASPASE_CYS"/>
    <property type="match status" value="1"/>
</dbReference>
<keyword evidence="11" id="KW-1185">Reference proteome</keyword>
<feature type="domain" description="Caspase family p10" evidence="8">
    <location>
        <begin position="311"/>
        <end position="391"/>
    </location>
</feature>
<dbReference type="HOGENOM" id="CLU_697028_0_0_1"/>
<keyword evidence="2" id="KW-0645">Protease</keyword>
<name>T1IMW0_STRMM</name>
<evidence type="ECO:0000256" key="3">
    <source>
        <dbReference type="ARBA" id="ARBA00022703"/>
    </source>
</evidence>
<reference evidence="11" key="1">
    <citation type="submission" date="2011-05" db="EMBL/GenBank/DDBJ databases">
        <authorList>
            <person name="Richards S.R."/>
            <person name="Qu J."/>
            <person name="Jiang H."/>
            <person name="Jhangiani S.N."/>
            <person name="Agravi P."/>
            <person name="Goodspeed R."/>
            <person name="Gross S."/>
            <person name="Mandapat C."/>
            <person name="Jackson L."/>
            <person name="Mathew T."/>
            <person name="Pu L."/>
            <person name="Thornton R."/>
            <person name="Saada N."/>
            <person name="Wilczek-Boney K.B."/>
            <person name="Lee S."/>
            <person name="Kovar C."/>
            <person name="Wu Y."/>
            <person name="Scherer S.E."/>
            <person name="Worley K.C."/>
            <person name="Muzny D.M."/>
            <person name="Gibbs R."/>
        </authorList>
    </citation>
    <scope>NUCLEOTIDE SEQUENCE</scope>
    <source>
        <strain evidence="11">Brora</strain>
    </source>
</reference>
<proteinExistence type="inferred from homology"/>
<dbReference type="eggNOG" id="KOG3573">
    <property type="taxonomic scope" value="Eukaryota"/>
</dbReference>
<dbReference type="SUPFAM" id="SSF52129">
    <property type="entry name" value="Caspase-like"/>
    <property type="match status" value="1"/>
</dbReference>
<dbReference type="PRINTS" id="PR00376">
    <property type="entry name" value="IL1BCENZYME"/>
</dbReference>
<dbReference type="GO" id="GO:0004197">
    <property type="term" value="F:cysteine-type endopeptidase activity"/>
    <property type="evidence" value="ECO:0007669"/>
    <property type="project" value="InterPro"/>
</dbReference>
<dbReference type="PANTHER" id="PTHR47901:SF8">
    <property type="entry name" value="CASPASE-3"/>
    <property type="match status" value="1"/>
</dbReference>
<dbReference type="PhylomeDB" id="T1IMW0"/>
<dbReference type="GO" id="GO:0006508">
    <property type="term" value="P:proteolysis"/>
    <property type="evidence" value="ECO:0007669"/>
    <property type="project" value="UniProtKB-KW"/>
</dbReference>
<evidence type="ECO:0000256" key="6">
    <source>
        <dbReference type="ARBA" id="ARBA00023145"/>
    </source>
</evidence>
<keyword evidence="4" id="KW-0378">Hydrolase</keyword>
<evidence type="ECO:0000259" key="8">
    <source>
        <dbReference type="PROSITE" id="PS50207"/>
    </source>
</evidence>
<evidence type="ECO:0000256" key="5">
    <source>
        <dbReference type="ARBA" id="ARBA00022807"/>
    </source>
</evidence>
<dbReference type="PROSITE" id="PS50207">
    <property type="entry name" value="CASPASE_P10"/>
    <property type="match status" value="1"/>
</dbReference>
<protein>
    <recommendedName>
        <fullName evidence="12">Caspase family p20 domain-containing protein</fullName>
    </recommendedName>
</protein>
<dbReference type="Pfam" id="PF00656">
    <property type="entry name" value="Peptidase_C14"/>
    <property type="match status" value="1"/>
</dbReference>
<dbReference type="InterPro" id="IPR001309">
    <property type="entry name" value="Pept_C14_p20"/>
</dbReference>
<organism evidence="10 11">
    <name type="scientific">Strigamia maritima</name>
    <name type="common">European centipede</name>
    <name type="synonym">Geophilus maritimus</name>
    <dbReference type="NCBI Taxonomy" id="126957"/>
    <lineage>
        <taxon>Eukaryota</taxon>
        <taxon>Metazoa</taxon>
        <taxon>Ecdysozoa</taxon>
        <taxon>Arthropoda</taxon>
        <taxon>Myriapoda</taxon>
        <taxon>Chilopoda</taxon>
        <taxon>Pleurostigmophora</taxon>
        <taxon>Geophilomorpha</taxon>
        <taxon>Linotaeniidae</taxon>
        <taxon>Strigamia</taxon>
    </lineage>
</organism>
<dbReference type="EnsemblMetazoa" id="SMAR002325-RA">
    <property type="protein sequence ID" value="SMAR002325-PA"/>
    <property type="gene ID" value="SMAR002325"/>
</dbReference>
<evidence type="ECO:0000313" key="11">
    <source>
        <dbReference type="Proteomes" id="UP000014500"/>
    </source>
</evidence>
<evidence type="ECO:0008006" key="12">
    <source>
        <dbReference type="Google" id="ProtNLM"/>
    </source>
</evidence>
<accession>T1IMW0</accession>
<dbReference type="InterPro" id="IPR011029">
    <property type="entry name" value="DEATH-like_dom_sf"/>
</dbReference>
<keyword evidence="5" id="KW-0788">Thiol protease</keyword>
<dbReference type="InterPro" id="IPR011600">
    <property type="entry name" value="Pept_C14_caspase"/>
</dbReference>
<evidence type="ECO:0000313" key="10">
    <source>
        <dbReference type="EnsemblMetazoa" id="SMAR002325-PA"/>
    </source>
</evidence>
<evidence type="ECO:0000256" key="1">
    <source>
        <dbReference type="ARBA" id="ARBA00010134"/>
    </source>
</evidence>